<dbReference type="AlphaFoldDB" id="A0A242K3C6"/>
<protein>
    <recommendedName>
        <fullName evidence="1">Cysteine-rich CPCC domain-containing protein</fullName>
    </recommendedName>
</protein>
<evidence type="ECO:0000313" key="3">
    <source>
        <dbReference type="EMBL" id="WYJ90114.1"/>
    </source>
</evidence>
<sequence length="85" mass="9981">MGYRCLCCGYLTLPVPDREAIGYICPVCFWENDVFLKKYTHKSACNRSLTLQEGEKNFIKFGACQERLVQYVREPKEEEIPPYYS</sequence>
<evidence type="ECO:0000313" key="2">
    <source>
        <dbReference type="EMBL" id="OTP13496.1"/>
    </source>
</evidence>
<reference evidence="2" key="1">
    <citation type="submission" date="2017-05" db="EMBL/GenBank/DDBJ databases">
        <title>The Genome Sequence of Enterococcus sp. 9E7_DIV0242.</title>
        <authorList>
            <consortium name="The Broad Institute Genomics Platform"/>
            <consortium name="The Broad Institute Genomic Center for Infectious Diseases"/>
            <person name="Earl A."/>
            <person name="Manson A."/>
            <person name="Schwartman J."/>
            <person name="Gilmore M."/>
            <person name="Abouelleil A."/>
            <person name="Cao P."/>
            <person name="Chapman S."/>
            <person name="Cusick C."/>
            <person name="Shea T."/>
            <person name="Young S."/>
            <person name="Neafsey D."/>
            <person name="Nusbaum C."/>
            <person name="Birren B."/>
        </authorList>
    </citation>
    <scope>NUCLEOTIDE SEQUENCE [LARGE SCALE GENOMIC DNA]</scope>
    <source>
        <strain evidence="2">9E7_DIV0242</strain>
    </source>
</reference>
<accession>A0A242K3C6</accession>
<name>A0A242K3C6_9ENTE</name>
<evidence type="ECO:0000259" key="1">
    <source>
        <dbReference type="Pfam" id="PF14206"/>
    </source>
</evidence>
<dbReference type="Proteomes" id="UP000195141">
    <property type="component" value="Chromosome"/>
</dbReference>
<evidence type="ECO:0000313" key="4">
    <source>
        <dbReference type="Proteomes" id="UP000195141"/>
    </source>
</evidence>
<feature type="domain" description="Cysteine-rich CPCC" evidence="1">
    <location>
        <begin position="3"/>
        <end position="79"/>
    </location>
</feature>
<reference evidence="3" key="2">
    <citation type="submission" date="2017-05" db="EMBL/GenBank/DDBJ databases">
        <authorList>
            <consortium name="The Broad Institute Genomics Platform"/>
            <consortium name="The Broad Institute Genomic Center for Infectious Diseases"/>
            <person name="Earl A."/>
            <person name="Manson A."/>
            <person name="Schwartman J."/>
            <person name="Gilmore M."/>
            <person name="Abouelleil A."/>
            <person name="Cao P."/>
            <person name="Chapman S."/>
            <person name="Cusick C."/>
            <person name="Shea T."/>
            <person name="Young S."/>
            <person name="Neafsey D."/>
            <person name="Nusbaum C."/>
            <person name="Birren B."/>
        </authorList>
    </citation>
    <scope>NUCLEOTIDE SEQUENCE</scope>
    <source>
        <strain evidence="3">9E7_DIV0242</strain>
    </source>
</reference>
<dbReference type="EMBL" id="CP147247">
    <property type="protein sequence ID" value="WYJ90114.1"/>
    <property type="molecule type" value="Genomic_DNA"/>
</dbReference>
<dbReference type="RefSeq" id="WP_086349988.1">
    <property type="nucleotide sequence ID" value="NZ_CP147247.1"/>
</dbReference>
<dbReference type="OrthoDB" id="1456570at2"/>
<organism evidence="2">
    <name type="scientific">Candidatus Enterococcus clewellii</name>
    <dbReference type="NCBI Taxonomy" id="1834193"/>
    <lineage>
        <taxon>Bacteria</taxon>
        <taxon>Bacillati</taxon>
        <taxon>Bacillota</taxon>
        <taxon>Bacilli</taxon>
        <taxon>Lactobacillales</taxon>
        <taxon>Enterococcaceae</taxon>
        <taxon>Enterococcus</taxon>
    </lineage>
</organism>
<keyword evidence="4" id="KW-1185">Reference proteome</keyword>
<dbReference type="InterPro" id="IPR025983">
    <property type="entry name" value="Cys_rich_CPCC"/>
</dbReference>
<dbReference type="EMBL" id="NGMM01000005">
    <property type="protein sequence ID" value="OTP13496.1"/>
    <property type="molecule type" value="Genomic_DNA"/>
</dbReference>
<gene>
    <name evidence="3" type="ORF">A5888_001842</name>
    <name evidence="2" type="ORF">A5888_002974</name>
</gene>
<proteinExistence type="predicted"/>
<reference evidence="3" key="3">
    <citation type="submission" date="2024-03" db="EMBL/GenBank/DDBJ databases">
        <title>The Genome Sequence of Enterococcus sp. DIV0242b.</title>
        <authorList>
            <consortium name="The Broad Institute Genomics Platform"/>
            <consortium name="The Broad Institute Microbial Omics Core"/>
            <consortium name="The Broad Institute Genomic Center for Infectious Diseases"/>
            <person name="Earl A."/>
            <person name="Manson A."/>
            <person name="Gilmore M."/>
            <person name="Schwartman J."/>
            <person name="Shea T."/>
            <person name="Abouelleil A."/>
            <person name="Cao P."/>
            <person name="Chapman S."/>
            <person name="Cusick C."/>
            <person name="Young S."/>
            <person name="Neafsey D."/>
            <person name="Nusbaum C."/>
            <person name="Birren B."/>
        </authorList>
    </citation>
    <scope>NUCLEOTIDE SEQUENCE</scope>
    <source>
        <strain evidence="3">9E7_DIV0242</strain>
    </source>
</reference>
<dbReference type="Pfam" id="PF14206">
    <property type="entry name" value="Cys_rich_CPCC"/>
    <property type="match status" value="1"/>
</dbReference>